<reference evidence="3" key="1">
    <citation type="submission" date="2016-10" db="EMBL/GenBank/DDBJ databases">
        <authorList>
            <person name="Varghese N."/>
            <person name="Submissions S."/>
        </authorList>
    </citation>
    <scope>NUCLEOTIDE SEQUENCE [LARGE SCALE GENOMIC DNA]</scope>
    <source>
        <strain evidence="3">DSM 16522</strain>
    </source>
</reference>
<accession>A0A1I5DLW1</accession>
<dbReference type="STRING" id="53341.SAMN05421579_1431"/>
<gene>
    <name evidence="2" type="ORF">SAMN05421579_1431</name>
</gene>
<dbReference type="InterPro" id="IPR043133">
    <property type="entry name" value="GTP-CH-I_C/QueF"/>
</dbReference>
<evidence type="ECO:0000313" key="2">
    <source>
        <dbReference type="EMBL" id="SFO00212.1"/>
    </source>
</evidence>
<dbReference type="InterPro" id="IPR029139">
    <property type="entry name" value="QueF_N"/>
</dbReference>
<proteinExistence type="predicted"/>
<dbReference type="OrthoDB" id="9789995at2"/>
<keyword evidence="3" id="KW-1185">Reference proteome</keyword>
<dbReference type="AlphaFoldDB" id="A0A1I5DLW1"/>
<dbReference type="Pfam" id="PF14819">
    <property type="entry name" value="QueF_N"/>
    <property type="match status" value="1"/>
</dbReference>
<evidence type="ECO:0000259" key="1">
    <source>
        <dbReference type="Pfam" id="PF14819"/>
    </source>
</evidence>
<dbReference type="Proteomes" id="UP000199011">
    <property type="component" value="Unassembled WGS sequence"/>
</dbReference>
<feature type="domain" description="NADPH-dependent 7-cyano-7-deazaguanine reductase N-terminal" evidence="1">
    <location>
        <begin position="16"/>
        <end position="79"/>
    </location>
</feature>
<dbReference type="EMBL" id="FOVO01000043">
    <property type="protein sequence ID" value="SFO00212.1"/>
    <property type="molecule type" value="Genomic_DNA"/>
</dbReference>
<organism evidence="2 3">
    <name type="scientific">Xenorhabdus japonica</name>
    <dbReference type="NCBI Taxonomy" id="53341"/>
    <lineage>
        <taxon>Bacteria</taxon>
        <taxon>Pseudomonadati</taxon>
        <taxon>Pseudomonadota</taxon>
        <taxon>Gammaproteobacteria</taxon>
        <taxon>Enterobacterales</taxon>
        <taxon>Morganellaceae</taxon>
        <taxon>Xenorhabdus</taxon>
    </lineage>
</organism>
<sequence>MDIKKSITHLGTKTDYIQSYSPELLETLPRSLARDIINISSDSLPFQGFDLWTAWELSWLNSKGKPVVAIGEFTIPATSLGQTGLN</sequence>
<dbReference type="Gene3D" id="3.30.1130.10">
    <property type="match status" value="1"/>
</dbReference>
<protein>
    <submittedName>
        <fullName evidence="2">7-cyano-7-deazaguanine reductase</fullName>
    </submittedName>
</protein>
<evidence type="ECO:0000313" key="3">
    <source>
        <dbReference type="Proteomes" id="UP000199011"/>
    </source>
</evidence>
<name>A0A1I5DLW1_9GAMM</name>